<feature type="compositionally biased region" description="Basic and acidic residues" evidence="2">
    <location>
        <begin position="243"/>
        <end position="269"/>
    </location>
</feature>
<dbReference type="EMBL" id="SPLM01000108">
    <property type="protein sequence ID" value="TMW60623.1"/>
    <property type="molecule type" value="Genomic_DNA"/>
</dbReference>
<gene>
    <name evidence="4" type="ORF">Poli38472_000665</name>
</gene>
<sequence>MSDLLLHWLNHDLHLSTYVTDVEADFASGYLLGELLHRLNHQHNFSDFMNSPIADAKILNFCLLEPSLRHLNIKFDSKVATAIMNGKRDAAANVLYQIKMAAERIRRAPGVSTRSLERTNIHPLHNMPVKLAKPTYDAAKHYFFEHSVRRQVKSLATLKQERDAIEEEQRVQREYRAEQARIQAELKVTKAERLHRAFIHSHFIKTALEETDSPAWRLALEKKHTREQRKAHFYKQLAAHRAQKQEEHTFSLRHSTQRDLDEFERRESSPRAANGSLPARKSVGYGLRSLSATLEQSKPTDNGLGDPHKPNPVGETPELQSNNSVIKEQKQRREKRREHLDRRRKRFLLDSQQTQGQRNQRQALERMETVVARATPREDEAQGEMSKILVYKTIAKENRDLREATYAHRRETDQYEAIDTDASRFELLFAKYNDDWELLVLQQTQREIARQSARAHGNQLLVGIIMQEFIDFALFIAARREDTSHARGSDIFLHDTTWQEYKHQFVRGRLIDPPDESKSAENQLVHHQLIEYLNSFLAPQFTGDYVGAVAKGSNMRSPWVPTDWKFVGACEILEDRFVLGETVKYVRWLAVHYTPPSVVEPAEVEAIETPSEEQSALHKMEPREEGGTAETLPSENQEEPLQPTEEETTPALVPPLRILLVGPPFAGKKTQAQKLAETYELVLISVEERLTQAVDTATSLGIEAQGILSKGEELPPRIYSQLIVEAVSTLLQPRWVVYDLPATKEHAVSLEEALTGFVEPSLIPSPYDHVSILAPGCAAPPLSKTFLHGKSGLDLVFYLNSVDATLLERCLGQLRDPATDTTFHLLTDPPSVDSTDRYRLVHDNVTRYASELLSLQCLSVHDASKDQKTWFQRFDVLRDVTTTQATQGQALAITWPLTVEDVEKQLHEHISAFFQARDDEKIANQASKEAQEATWMLEEETRQIRLHEMEAVITRAQDEVLKAQQVVQQAEEAKAKKDELAELRGHIETAKKGVDVALASARDWLLDEQQRIVNSRTTYSGGLIPPLGSVLAQLWNHMEDEYSHAMKTFFAEQKQQRERVTDHAMSMVESFCKMLRRPDRKQSVLNAFQAQFNAVLEPLRFDDTTKQELHARTDLLQDELCSITMHKHQENDEEVTAMMSDLWLEDTCQYVAVLHQSALQAECDRFRVTLQLLLDGFSAASDDPAQLQCVVDVLKAQPQAVELSVKAFLIAIASDKAPEPAPTPAPAAATGKAAAGAKGAKGKPPLNPVASVSSMEQASSADPLAVDELLLVYDQILQRCEAVAQLILNAPSKNDTPEPPPPTPAPPPTKAGKGAHATPAATPSATPVSSAAKIPRQTIDVATSNFMKAIRYESELMQRRVRALKESALTACEEVTRAIRLVESTLRDANDERKLREEAAIAAVVQYIRHTIEAEHELPYYIDIQPEQVYRFPSTLQLREDTCATVNPRDRLVPRAAVDPPPEIEPRHDFLVNDRQVLRLRTRFFQACFGQEPMHLSLCQTLEVLVPLTTLPDALPRMWRHCPEETLVKICTAFLDESSHLIRIDALLDALIRQDNWLRGFLSA</sequence>
<feature type="region of interest" description="Disordered" evidence="2">
    <location>
        <begin position="295"/>
        <end position="363"/>
    </location>
</feature>
<feature type="domain" description="Calponin-homology (CH)" evidence="3">
    <location>
        <begin position="1"/>
        <end position="103"/>
    </location>
</feature>
<accession>A0A8K1CDJ2</accession>
<dbReference type="SUPFAM" id="SSF52540">
    <property type="entry name" value="P-loop containing nucleoside triphosphate hydrolases"/>
    <property type="match status" value="1"/>
</dbReference>
<dbReference type="PROSITE" id="PS50021">
    <property type="entry name" value="CH"/>
    <property type="match status" value="1"/>
</dbReference>
<feature type="region of interest" description="Disordered" evidence="2">
    <location>
        <begin position="605"/>
        <end position="649"/>
    </location>
</feature>
<feature type="coiled-coil region" evidence="1">
    <location>
        <begin position="923"/>
        <end position="983"/>
    </location>
</feature>
<keyword evidence="5" id="KW-1185">Reference proteome</keyword>
<dbReference type="InterPro" id="IPR052634">
    <property type="entry name" value="Sperm_flagellar-bone_growth"/>
</dbReference>
<feature type="compositionally biased region" description="Basic and acidic residues" evidence="2">
    <location>
        <begin position="615"/>
        <end position="626"/>
    </location>
</feature>
<evidence type="ECO:0000259" key="3">
    <source>
        <dbReference type="PROSITE" id="PS50021"/>
    </source>
</evidence>
<feature type="compositionally biased region" description="Low complexity" evidence="2">
    <location>
        <begin position="1315"/>
        <end position="1332"/>
    </location>
</feature>
<evidence type="ECO:0000256" key="2">
    <source>
        <dbReference type="SAM" id="MobiDB-lite"/>
    </source>
</evidence>
<feature type="coiled-coil region" evidence="1">
    <location>
        <begin position="148"/>
        <end position="185"/>
    </location>
</feature>
<dbReference type="Pfam" id="PF00406">
    <property type="entry name" value="ADK"/>
    <property type="match status" value="1"/>
</dbReference>
<feature type="region of interest" description="Disordered" evidence="2">
    <location>
        <begin position="241"/>
        <end position="282"/>
    </location>
</feature>
<feature type="compositionally biased region" description="Low complexity" evidence="2">
    <location>
        <begin position="1226"/>
        <end position="1244"/>
    </location>
</feature>
<dbReference type="Gene3D" id="1.10.418.10">
    <property type="entry name" value="Calponin-like domain"/>
    <property type="match status" value="1"/>
</dbReference>
<dbReference type="InterPro" id="IPR010441">
    <property type="entry name" value="CH_2"/>
</dbReference>
<reference evidence="4" key="1">
    <citation type="submission" date="2019-03" db="EMBL/GenBank/DDBJ databases">
        <title>Long read genome sequence of the mycoparasitic Pythium oligandrum ATCC 38472 isolated from sugarbeet rhizosphere.</title>
        <authorList>
            <person name="Gaulin E."/>
        </authorList>
    </citation>
    <scope>NUCLEOTIDE SEQUENCE</scope>
    <source>
        <strain evidence="4">ATCC 38472_TT</strain>
    </source>
</reference>
<dbReference type="InterPro" id="IPR001715">
    <property type="entry name" value="CH_dom"/>
</dbReference>
<dbReference type="InterPro" id="IPR054517">
    <property type="entry name" value="SPEF2_D5"/>
</dbReference>
<name>A0A8K1CDJ2_PYTOL</name>
<feature type="region of interest" description="Disordered" evidence="2">
    <location>
        <begin position="1217"/>
        <end position="1254"/>
    </location>
</feature>
<dbReference type="Pfam" id="PF06294">
    <property type="entry name" value="CH_2"/>
    <property type="match status" value="1"/>
</dbReference>
<feature type="compositionally biased region" description="Pro residues" evidence="2">
    <location>
        <begin position="1297"/>
        <end position="1309"/>
    </location>
</feature>
<dbReference type="InterPro" id="IPR036872">
    <property type="entry name" value="CH_dom_sf"/>
</dbReference>
<evidence type="ECO:0000313" key="4">
    <source>
        <dbReference type="EMBL" id="TMW60623.1"/>
    </source>
</evidence>
<dbReference type="Pfam" id="PF22946">
    <property type="entry name" value="SPEF2_D5"/>
    <property type="match status" value="1"/>
</dbReference>
<dbReference type="PANTHER" id="PTHR14919">
    <property type="entry name" value="KPL2-RELATED"/>
    <property type="match status" value="1"/>
</dbReference>
<keyword evidence="1" id="KW-0175">Coiled coil</keyword>
<organism evidence="4 5">
    <name type="scientific">Pythium oligandrum</name>
    <name type="common">Mycoparasitic fungus</name>
    <dbReference type="NCBI Taxonomy" id="41045"/>
    <lineage>
        <taxon>Eukaryota</taxon>
        <taxon>Sar</taxon>
        <taxon>Stramenopiles</taxon>
        <taxon>Oomycota</taxon>
        <taxon>Peronosporomycetes</taxon>
        <taxon>Pythiales</taxon>
        <taxon>Pythiaceae</taxon>
        <taxon>Pythium</taxon>
    </lineage>
</organism>
<comment type="caution">
    <text evidence="4">The sequence shown here is derived from an EMBL/GenBank/DDBJ whole genome shotgun (WGS) entry which is preliminary data.</text>
</comment>
<feature type="region of interest" description="Disordered" evidence="2">
    <location>
        <begin position="1290"/>
        <end position="1332"/>
    </location>
</feature>
<dbReference type="GO" id="GO:0005737">
    <property type="term" value="C:cytoplasm"/>
    <property type="evidence" value="ECO:0007669"/>
    <property type="project" value="UniProtKB-ARBA"/>
</dbReference>
<dbReference type="InterPro" id="IPR027417">
    <property type="entry name" value="P-loop_NTPase"/>
</dbReference>
<dbReference type="Gene3D" id="3.40.50.300">
    <property type="entry name" value="P-loop containing nucleotide triphosphate hydrolases"/>
    <property type="match status" value="1"/>
</dbReference>
<evidence type="ECO:0000256" key="1">
    <source>
        <dbReference type="SAM" id="Coils"/>
    </source>
</evidence>
<dbReference type="Proteomes" id="UP000794436">
    <property type="component" value="Unassembled WGS sequence"/>
</dbReference>
<dbReference type="OrthoDB" id="62528at2759"/>
<feature type="compositionally biased region" description="Low complexity" evidence="2">
    <location>
        <begin position="352"/>
        <end position="362"/>
    </location>
</feature>
<feature type="compositionally biased region" description="Basic and acidic residues" evidence="2">
    <location>
        <begin position="327"/>
        <end position="341"/>
    </location>
</feature>
<evidence type="ECO:0000313" key="5">
    <source>
        <dbReference type="Proteomes" id="UP000794436"/>
    </source>
</evidence>
<protein>
    <recommendedName>
        <fullName evidence="3">Calponin-homology (CH) domain-containing protein</fullName>
    </recommendedName>
</protein>
<proteinExistence type="predicted"/>
<dbReference type="PANTHER" id="PTHR14919:SF0">
    <property type="entry name" value="SPERM FLAGELLAR PROTEIN 2"/>
    <property type="match status" value="1"/>
</dbReference>